<dbReference type="EC" id="2.5.1.19" evidence="7"/>
<feature type="binding site" evidence="7">
    <location>
        <position position="325"/>
    </location>
    <ligand>
        <name>3-phosphoshikimate</name>
        <dbReference type="ChEBI" id="CHEBI:145989"/>
    </ligand>
</feature>
<dbReference type="PANTHER" id="PTHR21090">
    <property type="entry name" value="AROM/DEHYDROQUINATE SYNTHASE"/>
    <property type="match status" value="1"/>
</dbReference>
<dbReference type="NCBIfam" id="TIGR01356">
    <property type="entry name" value="aroA"/>
    <property type="match status" value="1"/>
</dbReference>
<evidence type="ECO:0000256" key="1">
    <source>
        <dbReference type="ARBA" id="ARBA00004811"/>
    </source>
</evidence>
<feature type="domain" description="Enolpyruvate transferase" evidence="8">
    <location>
        <begin position="23"/>
        <end position="216"/>
    </location>
</feature>
<dbReference type="PIRSF" id="PIRSF000505">
    <property type="entry name" value="EPSPS"/>
    <property type="match status" value="1"/>
</dbReference>
<comment type="caution">
    <text evidence="9">The sequence shown here is derived from an EMBL/GenBank/DDBJ whole genome shotgun (WGS) entry which is preliminary data.</text>
</comment>
<dbReference type="Pfam" id="PF00275">
    <property type="entry name" value="EPSP_synthase"/>
    <property type="match status" value="2"/>
</dbReference>
<feature type="binding site" evidence="7">
    <location>
        <position position="329"/>
    </location>
    <ligand>
        <name>phosphoenolpyruvate</name>
        <dbReference type="ChEBI" id="CHEBI:58702"/>
    </ligand>
</feature>
<dbReference type="CDD" id="cd01556">
    <property type="entry name" value="EPSP_synthase"/>
    <property type="match status" value="1"/>
</dbReference>
<feature type="binding site" evidence="7">
    <location>
        <position position="28"/>
    </location>
    <ligand>
        <name>3-phosphoshikimate</name>
        <dbReference type="ChEBI" id="CHEBI:145989"/>
    </ligand>
</feature>
<feature type="binding site" evidence="7">
    <location>
        <position position="29"/>
    </location>
    <ligand>
        <name>3-phosphoshikimate</name>
        <dbReference type="ChEBI" id="CHEBI:145989"/>
    </ligand>
</feature>
<dbReference type="EMBL" id="PDYG01000006">
    <property type="protein sequence ID" value="PHU38550.1"/>
    <property type="molecule type" value="Genomic_DNA"/>
</dbReference>
<keyword evidence="4 7" id="KW-0808">Transferase</keyword>
<comment type="catalytic activity">
    <reaction evidence="6">
        <text>3-phosphoshikimate + phosphoenolpyruvate = 5-O-(1-carboxyvinyl)-3-phosphoshikimate + phosphate</text>
        <dbReference type="Rhea" id="RHEA:21256"/>
        <dbReference type="ChEBI" id="CHEBI:43474"/>
        <dbReference type="ChEBI" id="CHEBI:57701"/>
        <dbReference type="ChEBI" id="CHEBI:58702"/>
        <dbReference type="ChEBI" id="CHEBI:145989"/>
        <dbReference type="EC" id="2.5.1.19"/>
    </reaction>
    <physiologicalReaction direction="left-to-right" evidence="6">
        <dbReference type="Rhea" id="RHEA:21257"/>
    </physiologicalReaction>
</comment>
<dbReference type="GO" id="GO:0009073">
    <property type="term" value="P:aromatic amino acid family biosynthetic process"/>
    <property type="evidence" value="ECO:0007669"/>
    <property type="project" value="UniProtKB-KW"/>
</dbReference>
<protein>
    <recommendedName>
        <fullName evidence="7">3-phosphoshikimate 1-carboxyvinyltransferase</fullName>
        <ecNumber evidence="7">2.5.1.19</ecNumber>
    </recommendedName>
    <alternativeName>
        <fullName evidence="7">5-enolpyruvylshikimate-3-phosphate synthase</fullName>
        <shortName evidence="7">EPSP synthase</shortName>
        <shortName evidence="7">EPSPS</shortName>
    </alternativeName>
</protein>
<evidence type="ECO:0000313" key="9">
    <source>
        <dbReference type="EMBL" id="PHU38550.1"/>
    </source>
</evidence>
<comment type="pathway">
    <text evidence="1 7">Metabolic intermediate biosynthesis; chorismate biosynthesis; chorismate from D-erythrose 4-phosphate and phosphoenolpyruvate: step 6/7.</text>
</comment>
<feature type="binding site" evidence="7">
    <location>
        <position position="176"/>
    </location>
    <ligand>
        <name>3-phosphoshikimate</name>
        <dbReference type="ChEBI" id="CHEBI:145989"/>
    </ligand>
</feature>
<feature type="binding site" evidence="7">
    <location>
        <position position="370"/>
    </location>
    <ligand>
        <name>phosphoenolpyruvate</name>
        <dbReference type="ChEBI" id="CHEBI:58702"/>
    </ligand>
</feature>
<feature type="binding site" evidence="7">
    <location>
        <position position="177"/>
    </location>
    <ligand>
        <name>phosphoenolpyruvate</name>
        <dbReference type="ChEBI" id="CHEBI:58702"/>
    </ligand>
</feature>
<reference evidence="9" key="2">
    <citation type="submission" date="2017-10" db="EMBL/GenBank/DDBJ databases">
        <authorList>
            <person name="Banno H."/>
            <person name="Chua N.-H."/>
        </authorList>
    </citation>
    <scope>NUCLEOTIDE SEQUENCE [LARGE SCALE GENOMIC DNA]</scope>
    <source>
        <strain evidence="9">JK623</strain>
    </source>
</reference>
<comment type="subunit">
    <text evidence="7">Monomer.</text>
</comment>
<dbReference type="AlphaFoldDB" id="A0A2G3E5V4"/>
<dbReference type="PANTHER" id="PTHR21090:SF5">
    <property type="entry name" value="PENTAFUNCTIONAL AROM POLYPEPTIDE"/>
    <property type="match status" value="1"/>
</dbReference>
<comment type="function">
    <text evidence="7">Catalyzes the transfer of the enolpyruvyl moiety of phosphoenolpyruvate (PEP) to the 5-hydroxyl of shikimate-3-phosphate (S3P) to produce enolpyruvyl shikimate-3-phosphate and inorganic phosphate.</text>
</comment>
<feature type="binding site" evidence="7">
    <location>
        <position position="101"/>
    </location>
    <ligand>
        <name>phosphoenolpyruvate</name>
        <dbReference type="ChEBI" id="CHEBI:58702"/>
    </ligand>
</feature>
<feature type="binding site" evidence="7">
    <location>
        <position position="129"/>
    </location>
    <ligand>
        <name>phosphoenolpyruvate</name>
        <dbReference type="ChEBI" id="CHEBI:58702"/>
    </ligand>
</feature>
<dbReference type="InterPro" id="IPR006264">
    <property type="entry name" value="EPSP_synthase"/>
</dbReference>
<evidence type="ECO:0000256" key="3">
    <source>
        <dbReference type="ARBA" id="ARBA00022605"/>
    </source>
</evidence>
<keyword evidence="10" id="KW-1185">Reference proteome</keyword>
<keyword evidence="5 7" id="KW-0057">Aromatic amino acid biosynthesis</keyword>
<keyword evidence="7" id="KW-0963">Cytoplasm</keyword>
<dbReference type="UniPathway" id="UPA00053">
    <property type="reaction ID" value="UER00089"/>
</dbReference>
<evidence type="ECO:0000313" key="10">
    <source>
        <dbReference type="Proteomes" id="UP000224563"/>
    </source>
</evidence>
<dbReference type="GO" id="GO:0008652">
    <property type="term" value="P:amino acid biosynthetic process"/>
    <property type="evidence" value="ECO:0007669"/>
    <property type="project" value="UniProtKB-KW"/>
</dbReference>
<feature type="active site" description="Proton acceptor" evidence="7">
    <location>
        <position position="298"/>
    </location>
</feature>
<organism evidence="9 10">
    <name type="scientific">Agathobacter ruminis</name>
    <dbReference type="NCBI Taxonomy" id="1712665"/>
    <lineage>
        <taxon>Bacteria</taxon>
        <taxon>Bacillati</taxon>
        <taxon>Bacillota</taxon>
        <taxon>Clostridia</taxon>
        <taxon>Lachnospirales</taxon>
        <taxon>Lachnospiraceae</taxon>
        <taxon>Agathobacter</taxon>
    </lineage>
</organism>
<feature type="binding site" evidence="7">
    <location>
        <position position="33"/>
    </location>
    <ligand>
        <name>3-phosphoshikimate</name>
        <dbReference type="ChEBI" id="CHEBI:145989"/>
    </ligand>
</feature>
<feature type="binding site" evidence="7">
    <location>
        <position position="298"/>
    </location>
    <ligand>
        <name>3-phosphoshikimate</name>
        <dbReference type="ChEBI" id="CHEBI:145989"/>
    </ligand>
</feature>
<feature type="binding site" evidence="7">
    <location>
        <position position="395"/>
    </location>
    <ligand>
        <name>phosphoenolpyruvate</name>
        <dbReference type="ChEBI" id="CHEBI:58702"/>
    </ligand>
</feature>
<dbReference type="Gene3D" id="3.65.10.10">
    <property type="entry name" value="Enolpyruvate transferase domain"/>
    <property type="match status" value="2"/>
</dbReference>
<name>A0A2G3E5V4_9FIRM</name>
<feature type="binding site" evidence="7">
    <location>
        <position position="28"/>
    </location>
    <ligand>
        <name>phosphoenolpyruvate</name>
        <dbReference type="ChEBI" id="CHEBI:58702"/>
    </ligand>
</feature>
<comment type="caution">
    <text evidence="7">Lacks conserved residue(s) required for the propagation of feature annotation.</text>
</comment>
<keyword evidence="3 7" id="KW-0028">Amino-acid biosynthesis</keyword>
<feature type="binding site" evidence="7">
    <location>
        <position position="177"/>
    </location>
    <ligand>
        <name>3-phosphoshikimate</name>
        <dbReference type="ChEBI" id="CHEBI:145989"/>
    </ligand>
</feature>
<feature type="domain" description="Enolpyruvate transferase" evidence="8">
    <location>
        <begin position="219"/>
        <end position="403"/>
    </location>
</feature>
<evidence type="ECO:0000256" key="7">
    <source>
        <dbReference type="HAMAP-Rule" id="MF_00210"/>
    </source>
</evidence>
<comment type="similarity">
    <text evidence="2 7">Belongs to the EPSP synthase family.</text>
</comment>
<dbReference type="InterPro" id="IPR036968">
    <property type="entry name" value="Enolpyruvate_Tfrase_sf"/>
</dbReference>
<dbReference type="InterPro" id="IPR013792">
    <property type="entry name" value="RNA3'P_cycl/enolpyr_Trfase_a/b"/>
</dbReference>
<proteinExistence type="inferred from homology"/>
<accession>A0A2G3E5V4</accession>
<gene>
    <name evidence="7 9" type="primary">aroA</name>
    <name evidence="9" type="ORF">CSX02_02175</name>
</gene>
<feature type="binding site" evidence="7">
    <location>
        <position position="175"/>
    </location>
    <ligand>
        <name>3-phosphoshikimate</name>
        <dbReference type="ChEBI" id="CHEBI:145989"/>
    </ligand>
</feature>
<evidence type="ECO:0000256" key="6">
    <source>
        <dbReference type="ARBA" id="ARBA00044633"/>
    </source>
</evidence>
<evidence type="ECO:0000259" key="8">
    <source>
        <dbReference type="Pfam" id="PF00275"/>
    </source>
</evidence>
<dbReference type="InterPro" id="IPR001986">
    <property type="entry name" value="Enolpyruvate_Tfrase_dom"/>
</dbReference>
<dbReference type="HAMAP" id="MF_00210">
    <property type="entry name" value="EPSP_synth"/>
    <property type="match status" value="1"/>
</dbReference>
<sequence>MKANQLELYPVRPVTNPHEIHAQVPGSKSITNRALLLAAMADGKTCLHSVLFSDDSRVFMQALLDLGFEVDIDETNACVTITGLGGRIPKECAEVYVGSAGTAARFLTAFLGLSIGRYRMTCSEQMQKRPMKELLGALEEIGVRIEYEQEPYHFPFTIGMGRLRTNSTTVCIDKSSQFLSALLIAKPLLPPAFEIHITGTHGMKYVEITEKMIADFHTGDYIIEPDVSAACYFYAMGAILGQKSIVANVHFDSMQGDLAFLHVLEKMGCQLRETEEGIELIPGKQLHGGSFDFSEFSDQALTMAAIAVFADSDVQIEGVDHIRMQECDRINAILCNLKEMGIEAAESDGVITIHPSKPHAAQIQTFDDHRVAMAFTMPGLIIDGIIIENPMCCRKTFENYFECLEQDLY</sequence>
<dbReference type="Proteomes" id="UP000224563">
    <property type="component" value="Unassembled WGS sequence"/>
</dbReference>
<dbReference type="RefSeq" id="WP_099385462.1">
    <property type="nucleotide sequence ID" value="NZ_JANSWH010000099.1"/>
</dbReference>
<dbReference type="SUPFAM" id="SSF55205">
    <property type="entry name" value="EPT/RTPC-like"/>
    <property type="match status" value="1"/>
</dbReference>
<dbReference type="GO" id="GO:0005737">
    <property type="term" value="C:cytoplasm"/>
    <property type="evidence" value="ECO:0007669"/>
    <property type="project" value="UniProtKB-SubCell"/>
</dbReference>
<comment type="subcellular location">
    <subcellularLocation>
        <location evidence="7">Cytoplasm</location>
    </subcellularLocation>
</comment>
<dbReference type="GO" id="GO:0003866">
    <property type="term" value="F:3-phosphoshikimate 1-carboxyvinyltransferase activity"/>
    <property type="evidence" value="ECO:0007669"/>
    <property type="project" value="UniProtKB-UniRule"/>
</dbReference>
<dbReference type="GO" id="GO:0009423">
    <property type="term" value="P:chorismate biosynthetic process"/>
    <property type="evidence" value="ECO:0007669"/>
    <property type="project" value="UniProtKB-UniRule"/>
</dbReference>
<evidence type="ECO:0000256" key="4">
    <source>
        <dbReference type="ARBA" id="ARBA00022679"/>
    </source>
</evidence>
<reference evidence="9" key="1">
    <citation type="submission" date="2017-10" db="EMBL/GenBank/DDBJ databases">
        <title>Resolving the taxonomy of Roseburia spp., Eubacterium rectale and Agathobacter spp. through phylogenomic analysis.</title>
        <authorList>
            <person name="Sheridan P.O."/>
            <person name="Walker A.W."/>
            <person name="Duncan S.H."/>
            <person name="Scott K.P."/>
            <person name="Toole P.W.O."/>
            <person name="Luis P."/>
            <person name="Flint H.J."/>
        </authorList>
    </citation>
    <scope>NUCLEOTIDE SEQUENCE [LARGE SCALE GENOMIC DNA]</scope>
    <source>
        <strain evidence="9">JK623</strain>
    </source>
</reference>
<evidence type="ECO:0000256" key="2">
    <source>
        <dbReference type="ARBA" id="ARBA00009948"/>
    </source>
</evidence>
<evidence type="ECO:0000256" key="5">
    <source>
        <dbReference type="ARBA" id="ARBA00023141"/>
    </source>
</evidence>